<name>G4WV32_9BACT</name>
<reference evidence="2" key="1">
    <citation type="journal article" date="2004" name="Appl. Environ. Microbiol.">
        <title>Long-chain N-acyltyrosine synthases from environmental DNA.</title>
        <authorList>
            <person name="Brady S.F."/>
            <person name="Chao C.J."/>
            <person name="Clardy J."/>
        </authorList>
    </citation>
    <scope>NUCLEOTIDE SEQUENCE</scope>
</reference>
<protein>
    <submittedName>
        <fullName evidence="2">Uncharacterized protein</fullName>
    </submittedName>
</protein>
<proteinExistence type="predicted"/>
<feature type="chain" id="PRO_5003470744" evidence="1">
    <location>
        <begin position="23"/>
        <end position="281"/>
    </location>
</feature>
<evidence type="ECO:0000313" key="2">
    <source>
        <dbReference type="EMBL" id="AEQ20284.1"/>
    </source>
</evidence>
<keyword evidence="1" id="KW-0732">Signal</keyword>
<feature type="signal peptide" evidence="1">
    <location>
        <begin position="1"/>
        <end position="22"/>
    </location>
</feature>
<accession>G4WV32</accession>
<organism evidence="2">
    <name type="scientific">uncultured bacterium CSLG7</name>
    <dbReference type="NCBI Taxonomy" id="1091577"/>
    <lineage>
        <taxon>Bacteria</taxon>
        <taxon>environmental samples</taxon>
    </lineage>
</organism>
<dbReference type="EMBL" id="JF429404">
    <property type="protein sequence ID" value="AEQ20284.1"/>
    <property type="molecule type" value="Genomic_DNA"/>
</dbReference>
<dbReference type="AlphaFoldDB" id="G4WV32"/>
<reference evidence="2" key="2">
    <citation type="journal article" date="2011" name="J. Bacteriol.">
        <title>Long-chain N-acyl amino acid synthases are linked to the putative PEP-CTERM/exosortase protein-sorting system in Gram-negative bacteria.</title>
        <authorList>
            <person name="Craig J.W."/>
            <person name="Cherry M.A."/>
            <person name="Brady S.F."/>
        </authorList>
    </citation>
    <scope>NUCLEOTIDE SEQUENCE</scope>
</reference>
<evidence type="ECO:0000256" key="1">
    <source>
        <dbReference type="SAM" id="SignalP"/>
    </source>
</evidence>
<sequence length="281" mass="30979">MKTLTAVMKVAAFILFPALALAQGGPPFRSDDPDTPGNHHWEINLGFIGERSPFGGFYSTPDIDINYGVGNRLQLKYELPLGIEEMRGVSSHVAAGLGDSLLGAKYRFYQRHSKTRVKDGERVVKFSLSTYPQLLLNNPTRAVARGIAEPAPQLLLPLEANANYGWIRISGEMGYWIAGKNVPDSWIQGVVAGHEFRKDTELYLELYDLREVRVAPGTQKLAETTLGLGGRIPIVKSHWLRLIGMGGRGLAVATPSNGQPGWIAYVGIQFLSDKRRRHGDE</sequence>